<keyword evidence="2" id="KW-1185">Reference proteome</keyword>
<dbReference type="GO" id="GO:0009234">
    <property type="term" value="P:menaquinone biosynthetic process"/>
    <property type="evidence" value="ECO:0007669"/>
    <property type="project" value="InterPro"/>
</dbReference>
<protein>
    <submittedName>
        <fullName evidence="1">Heptaprenyl diphosphate synthase</fullName>
    </submittedName>
</protein>
<dbReference type="STRING" id="1844972.A7K91_04415"/>
<dbReference type="EMBL" id="LYPA01000064">
    <property type="protein sequence ID" value="OBR64832.1"/>
    <property type="molecule type" value="Genomic_DNA"/>
</dbReference>
<gene>
    <name evidence="1" type="ORF">A7K91_04415</name>
</gene>
<name>A0A1A5YGX0_9BACL</name>
<dbReference type="Gene3D" id="1.20.120.1450">
    <property type="match status" value="1"/>
</dbReference>
<accession>A0A1A5YGX0</accession>
<comment type="caution">
    <text evidence="1">The sequence shown here is derived from an EMBL/GenBank/DDBJ whole genome shotgun (WGS) entry which is preliminary data.</text>
</comment>
<evidence type="ECO:0000313" key="2">
    <source>
        <dbReference type="Proteomes" id="UP000092024"/>
    </source>
</evidence>
<organism evidence="1 2">
    <name type="scientific">Paenibacillus oryzae</name>
    <dbReference type="NCBI Taxonomy" id="1844972"/>
    <lineage>
        <taxon>Bacteria</taxon>
        <taxon>Bacillati</taxon>
        <taxon>Bacillota</taxon>
        <taxon>Bacilli</taxon>
        <taxon>Bacillales</taxon>
        <taxon>Paenibacillaceae</taxon>
        <taxon>Paenibacillus</taxon>
    </lineage>
</organism>
<reference evidence="1 2" key="1">
    <citation type="submission" date="2016-05" db="EMBL/GenBank/DDBJ databases">
        <title>Paenibacillus oryzae. sp. nov., isolated from the rice root.</title>
        <authorList>
            <person name="Zhang J."/>
            <person name="Zhang X."/>
        </authorList>
    </citation>
    <scope>NUCLEOTIDE SEQUENCE [LARGE SCALE GENOMIC DNA]</scope>
    <source>
        <strain evidence="1 2">1DrF-4</strain>
    </source>
</reference>
<dbReference type="RefSeq" id="WP_068683920.1">
    <property type="nucleotide sequence ID" value="NZ_LYPA01000064.1"/>
</dbReference>
<proteinExistence type="predicted"/>
<dbReference type="Proteomes" id="UP000092024">
    <property type="component" value="Unassembled WGS sequence"/>
</dbReference>
<dbReference type="Pfam" id="PF07307">
    <property type="entry name" value="HEPPP_synt_1"/>
    <property type="match status" value="1"/>
</dbReference>
<evidence type="ECO:0000313" key="1">
    <source>
        <dbReference type="EMBL" id="OBR64832.1"/>
    </source>
</evidence>
<dbReference type="InterPro" id="IPR009920">
    <property type="entry name" value="HEPPP_synth_su1"/>
</dbReference>
<sequence length="288" mass="32627">MKTYRIPELAEHYTKHDMIQSHAELPPLSSPRLRILYAALEQDGAIKGRSELYTLATSLVQLGMDTHDLIDVDTRKQRESKMRTRQLNVLAGDYFSARFYHLLAAAGQIDMIARLSQAVCEVNRIKVNLYTRMRGLKINADEYYGYAVELKSEMFQHFANLLNGQSARLWPELLGGVARCEVAIEEIGRSENPDRFEQGWAYWHLLQVGNEEERHQLAYGKTDHGHFFELVQKYDVTSQLAAKFRQAADAVSSVAARLESGGLAGELNSIVDHFASKLGAWPALNETR</sequence>
<dbReference type="AlphaFoldDB" id="A0A1A5YGX0"/>
<dbReference type="OrthoDB" id="2417886at2"/>